<dbReference type="InterPro" id="IPR029062">
    <property type="entry name" value="Class_I_gatase-like"/>
</dbReference>
<accession>A0A231GZ13</accession>
<evidence type="ECO:0000313" key="1">
    <source>
        <dbReference type="EMBL" id="OXR41854.1"/>
    </source>
</evidence>
<gene>
    <name evidence="1" type="ORF">B7C42_06196</name>
</gene>
<reference evidence="1 2" key="1">
    <citation type="submission" date="2017-07" db="EMBL/GenBank/DDBJ databases">
        <title>First draft Genome Sequence of Nocardia cerradoensis isolated from human infection.</title>
        <authorList>
            <person name="Carrasco G."/>
        </authorList>
    </citation>
    <scope>NUCLEOTIDE SEQUENCE [LARGE SCALE GENOMIC DNA]</scope>
    <source>
        <strain evidence="1 2">CNM20130759</strain>
    </source>
</reference>
<dbReference type="RefSeq" id="WP_262985076.1">
    <property type="nucleotide sequence ID" value="NZ_NGAF01000017.1"/>
</dbReference>
<proteinExistence type="predicted"/>
<keyword evidence="2" id="KW-1185">Reference proteome</keyword>
<name>A0A231GZ13_9NOCA</name>
<dbReference type="EMBL" id="NGAF01000017">
    <property type="protein sequence ID" value="OXR41854.1"/>
    <property type="molecule type" value="Genomic_DNA"/>
</dbReference>
<comment type="caution">
    <text evidence="1">The sequence shown here is derived from an EMBL/GenBank/DDBJ whole genome shotgun (WGS) entry which is preliminary data.</text>
</comment>
<dbReference type="Proteomes" id="UP000215506">
    <property type="component" value="Unassembled WGS sequence"/>
</dbReference>
<sequence>MTDDRRVVFVMFDGMKTLDVTWPAEVFAEANRLGGTYSPA</sequence>
<dbReference type="Gene3D" id="3.40.50.880">
    <property type="match status" value="1"/>
</dbReference>
<organism evidence="1 2">
    <name type="scientific">Nocardia cerradoensis</name>
    <dbReference type="NCBI Taxonomy" id="85688"/>
    <lineage>
        <taxon>Bacteria</taxon>
        <taxon>Bacillati</taxon>
        <taxon>Actinomycetota</taxon>
        <taxon>Actinomycetes</taxon>
        <taxon>Mycobacteriales</taxon>
        <taxon>Nocardiaceae</taxon>
        <taxon>Nocardia</taxon>
    </lineage>
</organism>
<protein>
    <submittedName>
        <fullName evidence="1">Uncharacterized protein</fullName>
    </submittedName>
</protein>
<dbReference type="AlphaFoldDB" id="A0A231GZ13"/>
<evidence type="ECO:0000313" key="2">
    <source>
        <dbReference type="Proteomes" id="UP000215506"/>
    </source>
</evidence>